<dbReference type="SUPFAM" id="SSF53335">
    <property type="entry name" value="S-adenosyl-L-methionine-dependent methyltransferases"/>
    <property type="match status" value="1"/>
</dbReference>
<dbReference type="GO" id="GO:0009307">
    <property type="term" value="P:DNA restriction-modification system"/>
    <property type="evidence" value="ECO:0007669"/>
    <property type="project" value="UniProtKB-KW"/>
</dbReference>
<proteinExistence type="inferred from homology"/>
<dbReference type="InterPro" id="IPR001525">
    <property type="entry name" value="C5_MeTfrase"/>
</dbReference>
<dbReference type="GO" id="GO:0003677">
    <property type="term" value="F:DNA binding"/>
    <property type="evidence" value="ECO:0007669"/>
    <property type="project" value="TreeGrafter"/>
</dbReference>
<dbReference type="InterPro" id="IPR050390">
    <property type="entry name" value="C5-Methyltransferase"/>
</dbReference>
<evidence type="ECO:0000256" key="8">
    <source>
        <dbReference type="RuleBase" id="RU000416"/>
    </source>
</evidence>
<dbReference type="PANTHER" id="PTHR10629">
    <property type="entry name" value="CYTOSINE-SPECIFIC METHYLTRANSFERASE"/>
    <property type="match status" value="1"/>
</dbReference>
<dbReference type="InterPro" id="IPR029063">
    <property type="entry name" value="SAM-dependent_MTases_sf"/>
</dbReference>
<dbReference type="Gene3D" id="3.40.50.150">
    <property type="entry name" value="Vaccinia Virus protein VP39"/>
    <property type="match status" value="1"/>
</dbReference>
<gene>
    <name evidence="9" type="ORF">BECKTC1821F_GA0114240_101221</name>
</gene>
<keyword evidence="3 7" id="KW-0808">Transferase</keyword>
<dbReference type="InterPro" id="IPR031303">
    <property type="entry name" value="C5_meth_CS"/>
</dbReference>
<evidence type="ECO:0000256" key="1">
    <source>
        <dbReference type="ARBA" id="ARBA00011975"/>
    </source>
</evidence>
<dbReference type="EC" id="2.1.1.37" evidence="1"/>
<dbReference type="NCBIfam" id="TIGR00675">
    <property type="entry name" value="dcm"/>
    <property type="match status" value="1"/>
</dbReference>
<dbReference type="PRINTS" id="PR00105">
    <property type="entry name" value="C5METTRFRASE"/>
</dbReference>
<dbReference type="PROSITE" id="PS00095">
    <property type="entry name" value="C5_MTASE_2"/>
    <property type="match status" value="1"/>
</dbReference>
<keyword evidence="5" id="KW-0680">Restriction system</keyword>
<evidence type="ECO:0000256" key="5">
    <source>
        <dbReference type="ARBA" id="ARBA00022747"/>
    </source>
</evidence>
<dbReference type="Gene3D" id="3.90.120.10">
    <property type="entry name" value="DNA Methylase, subunit A, domain 2"/>
    <property type="match status" value="1"/>
</dbReference>
<accession>A0A450ZSK4</accession>
<keyword evidence="4 7" id="KW-0949">S-adenosyl-L-methionine</keyword>
<dbReference type="GO" id="GO:0032259">
    <property type="term" value="P:methylation"/>
    <property type="evidence" value="ECO:0007669"/>
    <property type="project" value="UniProtKB-KW"/>
</dbReference>
<evidence type="ECO:0000256" key="4">
    <source>
        <dbReference type="ARBA" id="ARBA00022691"/>
    </source>
</evidence>
<evidence type="ECO:0000256" key="2">
    <source>
        <dbReference type="ARBA" id="ARBA00022603"/>
    </source>
</evidence>
<dbReference type="EMBL" id="CAADFW010000012">
    <property type="protein sequence ID" value="VFK56755.1"/>
    <property type="molecule type" value="Genomic_DNA"/>
</dbReference>
<evidence type="ECO:0000256" key="6">
    <source>
        <dbReference type="ARBA" id="ARBA00047422"/>
    </source>
</evidence>
<sequence>MKNFDPNTMRPRDNTPVRSVVSLFSGCGGLDLGFRGGFRFLGRDYERLPFSVVWASDLNVAACETYQHNLKHPIICGDIWEQLDKLPVHADVVIGGFPCQDVSVNGKGQAENGERTILYKAMIEAIRRLRPVAFVAENVKGLVSRKTFHQRLTEDFHALEDYKISQRVYMAANYGVPQKRERLFIVGMRGKKPFEHPAPSSPEWVTAGEALRDLESRSEDPKFSHIWSKAAASPDQGSRRLKKDAPATTIRAEHHGNTQWHYSLERRISLREAARLQSFPDDFVFSSGMRETERQIGNAVPPVLAWHIASALRDQIT</sequence>
<comment type="catalytic activity">
    <reaction evidence="6">
        <text>a 2'-deoxycytidine in DNA + S-adenosyl-L-methionine = a 5-methyl-2'-deoxycytidine in DNA + S-adenosyl-L-homocysteine + H(+)</text>
        <dbReference type="Rhea" id="RHEA:13681"/>
        <dbReference type="Rhea" id="RHEA-COMP:11369"/>
        <dbReference type="Rhea" id="RHEA-COMP:11370"/>
        <dbReference type="ChEBI" id="CHEBI:15378"/>
        <dbReference type="ChEBI" id="CHEBI:57856"/>
        <dbReference type="ChEBI" id="CHEBI:59789"/>
        <dbReference type="ChEBI" id="CHEBI:85452"/>
        <dbReference type="ChEBI" id="CHEBI:85454"/>
        <dbReference type="EC" id="2.1.1.37"/>
    </reaction>
</comment>
<dbReference type="GO" id="GO:0003886">
    <property type="term" value="F:DNA (cytosine-5-)-methyltransferase activity"/>
    <property type="evidence" value="ECO:0007669"/>
    <property type="project" value="UniProtKB-EC"/>
</dbReference>
<evidence type="ECO:0000313" key="9">
    <source>
        <dbReference type="EMBL" id="VFK56755.1"/>
    </source>
</evidence>
<protein>
    <recommendedName>
        <fullName evidence="1">DNA (cytosine-5-)-methyltransferase</fullName>
        <ecNumber evidence="1">2.1.1.37</ecNumber>
    </recommendedName>
</protein>
<dbReference type="Pfam" id="PF00145">
    <property type="entry name" value="DNA_methylase"/>
    <property type="match status" value="2"/>
</dbReference>
<comment type="similarity">
    <text evidence="7 8">Belongs to the class I-like SAM-binding methyltransferase superfamily. C5-methyltransferase family.</text>
</comment>
<feature type="active site" evidence="7">
    <location>
        <position position="99"/>
    </location>
</feature>
<evidence type="ECO:0000256" key="3">
    <source>
        <dbReference type="ARBA" id="ARBA00022679"/>
    </source>
</evidence>
<keyword evidence="2 7" id="KW-0489">Methyltransferase</keyword>
<reference evidence="9" key="1">
    <citation type="submission" date="2019-02" db="EMBL/GenBank/DDBJ databases">
        <authorList>
            <person name="Gruber-Vodicka R. H."/>
            <person name="Seah K. B. B."/>
        </authorList>
    </citation>
    <scope>NUCLEOTIDE SEQUENCE</scope>
    <source>
        <strain evidence="9">BECK_BZ126</strain>
    </source>
</reference>
<dbReference type="AlphaFoldDB" id="A0A450ZSK4"/>
<dbReference type="GO" id="GO:0044027">
    <property type="term" value="P:negative regulation of gene expression via chromosomal CpG island methylation"/>
    <property type="evidence" value="ECO:0007669"/>
    <property type="project" value="TreeGrafter"/>
</dbReference>
<dbReference type="PANTHER" id="PTHR10629:SF52">
    <property type="entry name" value="DNA (CYTOSINE-5)-METHYLTRANSFERASE 1"/>
    <property type="match status" value="1"/>
</dbReference>
<organism evidence="9">
    <name type="scientific">Candidatus Kentrum sp. TC</name>
    <dbReference type="NCBI Taxonomy" id="2126339"/>
    <lineage>
        <taxon>Bacteria</taxon>
        <taxon>Pseudomonadati</taxon>
        <taxon>Pseudomonadota</taxon>
        <taxon>Gammaproteobacteria</taxon>
        <taxon>Candidatus Kentrum</taxon>
    </lineage>
</organism>
<name>A0A450ZSK4_9GAMM</name>
<evidence type="ECO:0000256" key="7">
    <source>
        <dbReference type="PROSITE-ProRule" id="PRU01016"/>
    </source>
</evidence>
<dbReference type="PROSITE" id="PS51679">
    <property type="entry name" value="SAM_MT_C5"/>
    <property type="match status" value="1"/>
</dbReference>